<dbReference type="RefSeq" id="WP_253544086.1">
    <property type="nucleotide sequence ID" value="NZ_JAMYZY010000017.1"/>
</dbReference>
<accession>A0ABT1F174</accession>
<dbReference type="Gene3D" id="1.10.260.40">
    <property type="entry name" value="lambda repressor-like DNA-binding domains"/>
    <property type="match status" value="1"/>
</dbReference>
<dbReference type="Pfam" id="PF06114">
    <property type="entry name" value="Peptidase_M78"/>
    <property type="match status" value="1"/>
</dbReference>
<dbReference type="Proteomes" id="UP001523528">
    <property type="component" value="Unassembled WGS sequence"/>
</dbReference>
<dbReference type="EMBL" id="JAMYZZ010000017">
    <property type="protein sequence ID" value="MCP1258903.1"/>
    <property type="molecule type" value="Genomic_DNA"/>
</dbReference>
<dbReference type="PANTHER" id="PTHR43236:SF1">
    <property type="entry name" value="BLL7220 PROTEIN"/>
    <property type="match status" value="1"/>
</dbReference>
<dbReference type="Pfam" id="PF01381">
    <property type="entry name" value="HTH_3"/>
    <property type="match status" value="1"/>
</dbReference>
<organism evidence="3 4">
    <name type="scientific">Acetobacter lambici</name>
    <dbReference type="NCBI Taxonomy" id="1332824"/>
    <lineage>
        <taxon>Bacteria</taxon>
        <taxon>Pseudomonadati</taxon>
        <taxon>Pseudomonadota</taxon>
        <taxon>Alphaproteobacteria</taxon>
        <taxon>Acetobacterales</taxon>
        <taxon>Acetobacteraceae</taxon>
        <taxon>Acetobacter</taxon>
    </lineage>
</organism>
<gene>
    <name evidence="3" type="ORF">NKW50_09915</name>
</gene>
<evidence type="ECO:0000313" key="3">
    <source>
        <dbReference type="EMBL" id="MCP1258903.1"/>
    </source>
</evidence>
<comment type="caution">
    <text evidence="3">The sequence shown here is derived from an EMBL/GenBank/DDBJ whole genome shotgun (WGS) entry which is preliminary data.</text>
</comment>
<dbReference type="InterPro" id="IPR052345">
    <property type="entry name" value="Rad_response_metalloprotease"/>
</dbReference>
<dbReference type="PROSITE" id="PS50943">
    <property type="entry name" value="HTH_CROC1"/>
    <property type="match status" value="1"/>
</dbReference>
<dbReference type="InterPro" id="IPR010359">
    <property type="entry name" value="IrrE_HExxH"/>
</dbReference>
<feature type="domain" description="HTH cro/C1-type" evidence="2">
    <location>
        <begin position="12"/>
        <end position="66"/>
    </location>
</feature>
<comment type="similarity">
    <text evidence="1">Belongs to the short-chain fatty acyl-CoA assimilation regulator (ScfR) family.</text>
</comment>
<evidence type="ECO:0000256" key="1">
    <source>
        <dbReference type="ARBA" id="ARBA00007227"/>
    </source>
</evidence>
<dbReference type="SMART" id="SM00530">
    <property type="entry name" value="HTH_XRE"/>
    <property type="match status" value="1"/>
</dbReference>
<name>A0ABT1F174_9PROT</name>
<keyword evidence="4" id="KW-1185">Reference proteome</keyword>
<dbReference type="CDD" id="cd00093">
    <property type="entry name" value="HTH_XRE"/>
    <property type="match status" value="1"/>
</dbReference>
<proteinExistence type="inferred from homology"/>
<sequence length="378" mass="42259">MPDDFRTPGQMLLALLEKQGWTKRTLAIVLNVDESGINRLTSDKQAISAAMAISLEDVFDVPAERFLSLQKEYDLAKARIAARPDPKRKSRAKLFGGLPISEMIKRGWISVENSKDASEIEGAVANFFGVDASADIEIIPHAAKKSEVGADISPAQLAWLHRVRSIAADIMVPRFSEKAAQLALKKLALLRKHPEELRKIPRILGDAGIRYVVVEALPSTKIDGVCLWLDANNPVIGMSLRYDRIDNFWFVLRHELEHVLQGHGKQRPVIDIELEKAKNQAEEEISVEERIANKAAAEFCVPTDKIEAFIARKAPFFAERDLLGFANTLEIHPGLIAGQIQHRTQRYDIFRKHLVKVRRFVAPSAIVDGWGDIAPIGY</sequence>
<dbReference type="PANTHER" id="PTHR43236">
    <property type="entry name" value="ANTITOXIN HIGA1"/>
    <property type="match status" value="1"/>
</dbReference>
<dbReference type="InterPro" id="IPR010982">
    <property type="entry name" value="Lambda_DNA-bd_dom_sf"/>
</dbReference>
<evidence type="ECO:0000313" key="4">
    <source>
        <dbReference type="Proteomes" id="UP001523528"/>
    </source>
</evidence>
<reference evidence="3 4" key="1">
    <citation type="submission" date="2022-06" db="EMBL/GenBank/DDBJ databases">
        <title>Acetobacer genomes from food samples.</title>
        <authorList>
            <person name="Sombolestani A."/>
        </authorList>
    </citation>
    <scope>NUCLEOTIDE SEQUENCE [LARGE SCALE GENOMIC DNA]</scope>
    <source>
        <strain evidence="3 4">R-83285</strain>
    </source>
</reference>
<dbReference type="InterPro" id="IPR001387">
    <property type="entry name" value="Cro/C1-type_HTH"/>
</dbReference>
<dbReference type="SUPFAM" id="SSF47413">
    <property type="entry name" value="lambda repressor-like DNA-binding domains"/>
    <property type="match status" value="1"/>
</dbReference>
<evidence type="ECO:0000259" key="2">
    <source>
        <dbReference type="PROSITE" id="PS50943"/>
    </source>
</evidence>
<protein>
    <submittedName>
        <fullName evidence="3">Helix-turn-helix domain-containing protein</fullName>
    </submittedName>
</protein>